<dbReference type="AlphaFoldDB" id="A0A6C2UVS0"/>
<proteinExistence type="predicted"/>
<keyword evidence="2" id="KW-1185">Reference proteome</keyword>
<sequence>MLPVPEQSATATNVVSDAVMTLIDLDSAYKTRLEAMRKLGYDVSPRM</sequence>
<accession>A0A6C2UVS0</accession>
<dbReference type="EMBL" id="CAAHFH010000003">
    <property type="protein sequence ID" value="VGO23284.1"/>
    <property type="molecule type" value="Genomic_DNA"/>
</dbReference>
<organism evidence="1 2">
    <name type="scientific">Pontiella sulfatireligans</name>
    <dbReference type="NCBI Taxonomy" id="2750658"/>
    <lineage>
        <taxon>Bacteria</taxon>
        <taxon>Pseudomonadati</taxon>
        <taxon>Kiritimatiellota</taxon>
        <taxon>Kiritimatiellia</taxon>
        <taxon>Kiritimatiellales</taxon>
        <taxon>Pontiellaceae</taxon>
        <taxon>Pontiella</taxon>
    </lineage>
</organism>
<protein>
    <submittedName>
        <fullName evidence="1">Uncharacterized protein</fullName>
    </submittedName>
</protein>
<dbReference type="Proteomes" id="UP000346198">
    <property type="component" value="Unassembled WGS sequence"/>
</dbReference>
<evidence type="ECO:0000313" key="1">
    <source>
        <dbReference type="EMBL" id="VGO23284.1"/>
    </source>
</evidence>
<reference evidence="1 2" key="1">
    <citation type="submission" date="2019-04" db="EMBL/GenBank/DDBJ databases">
        <authorList>
            <person name="Van Vliet M D."/>
        </authorList>
    </citation>
    <scope>NUCLEOTIDE SEQUENCE [LARGE SCALE GENOMIC DNA]</scope>
    <source>
        <strain evidence="1 2">F21</strain>
    </source>
</reference>
<name>A0A6C2UVS0_9BACT</name>
<evidence type="ECO:0000313" key="2">
    <source>
        <dbReference type="Proteomes" id="UP000346198"/>
    </source>
</evidence>
<gene>
    <name evidence="1" type="ORF">SCARR_05391</name>
</gene>